<dbReference type="RefSeq" id="WP_059379102.1">
    <property type="nucleotide sequence ID" value="NZ_DF968068.1"/>
</dbReference>
<gene>
    <name evidence="1" type="ORF">FPFC_061050</name>
</gene>
<evidence type="ECO:0000313" key="1">
    <source>
        <dbReference type="EMBL" id="GAP03382.1"/>
    </source>
</evidence>
<dbReference type="Proteomes" id="UP000061227">
    <property type="component" value="Unassembled WGS sequence"/>
</dbReference>
<protein>
    <submittedName>
        <fullName evidence="1">Uncharacterized protein</fullName>
    </submittedName>
</protein>
<organism evidence="1 2">
    <name type="scientific">Fructobacillus pseudoficulneus</name>
    <dbReference type="NCBI Taxonomy" id="220714"/>
    <lineage>
        <taxon>Bacteria</taxon>
        <taxon>Bacillati</taxon>
        <taxon>Bacillota</taxon>
        <taxon>Bacilli</taxon>
        <taxon>Lactobacillales</taxon>
        <taxon>Lactobacillaceae</taxon>
        <taxon>Fructobacillus</taxon>
    </lineage>
</organism>
<accession>A0A3F3GZQ7</accession>
<name>A0A3F3GZQ7_9LACO</name>
<dbReference type="OrthoDB" id="2143962at2"/>
<dbReference type="EMBL" id="DF968068">
    <property type="protein sequence ID" value="GAP03382.1"/>
    <property type="molecule type" value="Genomic_DNA"/>
</dbReference>
<evidence type="ECO:0000313" key="2">
    <source>
        <dbReference type="Proteomes" id="UP000061227"/>
    </source>
</evidence>
<reference evidence="1 2" key="1">
    <citation type="journal article" date="2015" name="BMC Genomics">
        <title>Comparative genomics of Fructobacillus spp. and Leuconostoc spp. reveals niche-specific evolution of Fructobacillus spp.</title>
        <authorList>
            <person name="Endo A."/>
            <person name="Tanizawa Y."/>
            <person name="Tanaka N."/>
            <person name="Maeno S."/>
            <person name="Kumar H."/>
            <person name="Shiwa Y."/>
            <person name="Okada S."/>
            <person name="Yoshikawa H."/>
            <person name="Dicks L."/>
            <person name="Nakagawa J."/>
            <person name="Arita M."/>
        </authorList>
    </citation>
    <scope>NUCLEOTIDE SEQUENCE [LARGE SCALE GENOMIC DNA]</scope>
    <source>
        <strain evidence="1 2">DSM 15468</strain>
    </source>
</reference>
<sequence length="100" mass="12186">MNYQENKNLHNYIKKNYENGQYSRDYTYHGPYSHNNSENDEKISDFKRGCEKYQQDKNNGHIKSWYYAPIIRILNKIFVGKMQEVVDFIDGYQYEKKKNN</sequence>
<proteinExistence type="predicted"/>
<dbReference type="AlphaFoldDB" id="A0A3F3GZQ7"/>
<keyword evidence="2" id="KW-1185">Reference proteome</keyword>
<dbReference type="STRING" id="220714.SAMN05660469_1047"/>